<keyword evidence="3" id="KW-0808">Transferase</keyword>
<dbReference type="Gene3D" id="2.60.120.430">
    <property type="entry name" value="Galactose-binding lectin"/>
    <property type="match status" value="2"/>
</dbReference>
<feature type="compositionally biased region" description="Basic residues" evidence="13">
    <location>
        <begin position="427"/>
        <end position="436"/>
    </location>
</feature>
<dbReference type="SUPFAM" id="SSF56112">
    <property type="entry name" value="Protein kinase-like (PK-like)"/>
    <property type="match status" value="1"/>
</dbReference>
<keyword evidence="2" id="KW-0723">Serine/threonine-protein kinase</keyword>
<evidence type="ECO:0000256" key="11">
    <source>
        <dbReference type="ARBA" id="ARBA00023180"/>
    </source>
</evidence>
<dbReference type="SMR" id="A0A3B6BZG7"/>
<dbReference type="Gramene" id="TraesCS2B02G094400.1">
    <property type="protein sequence ID" value="TraesCS2B02G094400.1"/>
    <property type="gene ID" value="TraesCS2B02G094400"/>
</dbReference>
<dbReference type="Proteomes" id="UP000019116">
    <property type="component" value="Chromosome 2B"/>
</dbReference>
<protein>
    <recommendedName>
        <fullName evidence="16">Protein kinase domain-containing protein</fullName>
    </recommendedName>
</protein>
<dbReference type="SMART" id="SM00220">
    <property type="entry name" value="S_TKc"/>
    <property type="match status" value="1"/>
</dbReference>
<feature type="transmembrane region" description="Helical" evidence="14">
    <location>
        <begin position="398"/>
        <end position="423"/>
    </location>
</feature>
<dbReference type="GO" id="GO:0005524">
    <property type="term" value="F:ATP binding"/>
    <property type="evidence" value="ECO:0007669"/>
    <property type="project" value="UniProtKB-UniRule"/>
</dbReference>
<dbReference type="FunFam" id="1.10.510.10:FF:000252">
    <property type="entry name" value="Receptor-like protein kinase FERONIA"/>
    <property type="match status" value="1"/>
</dbReference>
<dbReference type="OMA" id="KNDSLWR"/>
<dbReference type="Gene3D" id="1.10.510.10">
    <property type="entry name" value="Transferase(Phosphotransferase) domain 1"/>
    <property type="match status" value="1"/>
</dbReference>
<dbReference type="Pfam" id="PF07714">
    <property type="entry name" value="PK_Tyr_Ser-Thr"/>
    <property type="match status" value="1"/>
</dbReference>
<evidence type="ECO:0000256" key="6">
    <source>
        <dbReference type="ARBA" id="ARBA00022741"/>
    </source>
</evidence>
<dbReference type="Gramene" id="TraesWEE_scaffold_091433_01G000400.1">
    <property type="protein sequence ID" value="TraesWEE_scaffold_091433_01G000400.1"/>
    <property type="gene ID" value="TraesWEE_scaffold_091433_01G000400"/>
</dbReference>
<accession>A0A3B6BZG7</accession>
<evidence type="ECO:0000256" key="9">
    <source>
        <dbReference type="ARBA" id="ARBA00022989"/>
    </source>
</evidence>
<dbReference type="Gramene" id="TraesCAD_scaffold_040256_01G000400.1">
    <property type="protein sequence ID" value="TraesCAD_scaffold_040256_01G000400.1"/>
    <property type="gene ID" value="TraesCAD_scaffold_040256_01G000400"/>
</dbReference>
<dbReference type="InterPro" id="IPR024788">
    <property type="entry name" value="Malectin-like_Carb-bd_dom"/>
</dbReference>
<dbReference type="EnsemblPlants" id="TraesCS2B02G094400.1">
    <property type="protein sequence ID" value="TraesCS2B02G094400.1"/>
    <property type="gene ID" value="TraesCS2B02G094400"/>
</dbReference>
<dbReference type="GO" id="GO:0004674">
    <property type="term" value="F:protein serine/threonine kinase activity"/>
    <property type="evidence" value="ECO:0007669"/>
    <property type="project" value="UniProtKB-KW"/>
</dbReference>
<dbReference type="Gene3D" id="3.30.200.20">
    <property type="entry name" value="Phosphorylase Kinase, domain 1"/>
    <property type="match status" value="1"/>
</dbReference>
<keyword evidence="6 12" id="KW-0547">Nucleotide-binding</keyword>
<evidence type="ECO:0000256" key="4">
    <source>
        <dbReference type="ARBA" id="ARBA00022692"/>
    </source>
</evidence>
<dbReference type="STRING" id="4565.A0A3B6BZG7"/>
<dbReference type="GO" id="GO:0004672">
    <property type="term" value="F:protein kinase activity"/>
    <property type="evidence" value="ECO:0000318"/>
    <property type="project" value="GO_Central"/>
</dbReference>
<feature type="domain" description="Protein kinase" evidence="16">
    <location>
        <begin position="485"/>
        <end position="773"/>
    </location>
</feature>
<dbReference type="AlphaFoldDB" id="A0A3B6BZG7"/>
<keyword evidence="10 14" id="KW-0472">Membrane</keyword>
<keyword evidence="9 14" id="KW-1133">Transmembrane helix</keyword>
<evidence type="ECO:0000256" key="2">
    <source>
        <dbReference type="ARBA" id="ARBA00022527"/>
    </source>
</evidence>
<dbReference type="Gramene" id="TraesKAR2B01G0051210.1">
    <property type="protein sequence ID" value="cds.TraesKAR2B01G0051210.1"/>
    <property type="gene ID" value="TraesKAR2B01G0051210"/>
</dbReference>
<keyword evidence="11" id="KW-0325">Glycoprotein</keyword>
<reference evidence="17" key="1">
    <citation type="submission" date="2018-08" db="EMBL/GenBank/DDBJ databases">
        <authorList>
            <person name="Rossello M."/>
        </authorList>
    </citation>
    <scope>NUCLEOTIDE SEQUENCE [LARGE SCALE GENOMIC DNA]</scope>
    <source>
        <strain evidence="17">cv. Chinese Spring</strain>
    </source>
</reference>
<dbReference type="InterPro" id="IPR008271">
    <property type="entry name" value="Ser/Thr_kinase_AS"/>
</dbReference>
<dbReference type="GO" id="GO:0005886">
    <property type="term" value="C:plasma membrane"/>
    <property type="evidence" value="ECO:0000318"/>
    <property type="project" value="GO_Central"/>
</dbReference>
<dbReference type="PROSITE" id="PS00108">
    <property type="entry name" value="PROTEIN_KINASE_ST"/>
    <property type="match status" value="1"/>
</dbReference>
<evidence type="ECO:0000313" key="17">
    <source>
        <dbReference type="EnsemblPlants" id="TraesCS2B02G094400.1"/>
    </source>
</evidence>
<dbReference type="PANTHER" id="PTHR47989">
    <property type="entry name" value="OS01G0750732 PROTEIN"/>
    <property type="match status" value="1"/>
</dbReference>
<dbReference type="FunFam" id="3.30.200.20:FF:000039">
    <property type="entry name" value="receptor-like protein kinase FERONIA"/>
    <property type="match status" value="1"/>
</dbReference>
<dbReference type="PROSITE" id="PS00107">
    <property type="entry name" value="PROTEIN_KINASE_ATP"/>
    <property type="match status" value="1"/>
</dbReference>
<evidence type="ECO:0000256" key="1">
    <source>
        <dbReference type="ARBA" id="ARBA00004479"/>
    </source>
</evidence>
<dbReference type="InterPro" id="IPR017441">
    <property type="entry name" value="Protein_kinase_ATP_BS"/>
</dbReference>
<dbReference type="PROSITE" id="PS50011">
    <property type="entry name" value="PROTEIN_KINASE_DOM"/>
    <property type="match status" value="1"/>
</dbReference>
<sequence length="841" mass="89098">MAATTTDAAAGGGLVLLLLSHLAVAVVVAGDPLLLACGAPAAITLPDGRVFLPDSNVSISPAHASRATTTTASSPLYSTARAFSAEATYSLPVPRSPHRHLLLRLHFPQPAQFAVAAGDLELVSGARPASRATTGRHRYREYLLPHRGGGLLRLRVSPRPGSLALLSAVELLPAPDALLPLPLSPPEPFRLAQTCYRVNAGAASGEASLNDSFWRLWEGDAAYLLNPAAARSVSVDPASVRYPAGGAPPYAAPAAVYADAQEMADAGVGNQRFNLSWAFPVDPGFRYSVRLHLCDIVGRNSTDLVFDVYINGGAVLSSFDLSGKLGLFNAYFVDFIADAPPGSEKILLQLGPPRLSYSKPNAILNGVEIMKLGDREAVRRVDALNTAQTSKAARKKKIAVVTAATAGGATLVAICIAGTLLLLRHRRRGKKQRRSLSRPPSSSIGLHTHTGVSASKVSAATRSHSRPSSGPSLSIGQIRRATGDFDEGRVVGVGGFGKVYRGVLENGTAVAVKRGNPRSQQGLQEFRTEIEMLSRLRHRHLVSLIGYCHEDNEMALVYEFMAGGPLRSHLYGAPAALRPLSWKQRLEACVGAAKGLHYLHTGVSETIIHRDVKTTNILLDGNLSAKVSDFGLSMPAPAAEQAARDVGAAAAAVKGSFGYLDPDYLRRQTLTDKSDVYSFGVVLLEVLCARPAVDPALPREQASLVDWAMQRQRLGELERVMDPRLAGGVGAASLRKFGETAEKCLAEYGADRPAMGDVLWSLERALRLQEAFLSSGGEGSSSIAYGGQGLPGSVRRVDGDGEDGADTGVSTRVFSQILDARGRNVARAETGLTPPQQQEGS</sequence>
<dbReference type="Gramene" id="TraesCLE_scaffold_035736_01G000200.1">
    <property type="protein sequence ID" value="TraesCLE_scaffold_035736_01G000200.1"/>
    <property type="gene ID" value="TraesCLE_scaffold_035736_01G000200"/>
</dbReference>
<dbReference type="Pfam" id="PF12819">
    <property type="entry name" value="Malectin_like"/>
    <property type="match status" value="1"/>
</dbReference>
<dbReference type="OrthoDB" id="678458at2759"/>
<dbReference type="InterPro" id="IPR001245">
    <property type="entry name" value="Ser-Thr/Tyr_kinase_cat_dom"/>
</dbReference>
<dbReference type="InterPro" id="IPR011009">
    <property type="entry name" value="Kinase-like_dom_sf"/>
</dbReference>
<evidence type="ECO:0000256" key="8">
    <source>
        <dbReference type="ARBA" id="ARBA00022840"/>
    </source>
</evidence>
<reference evidence="17" key="2">
    <citation type="submission" date="2018-10" db="UniProtKB">
        <authorList>
            <consortium name="EnsemblPlants"/>
        </authorList>
    </citation>
    <scope>IDENTIFICATION</scope>
</reference>
<feature type="signal peptide" evidence="15">
    <location>
        <begin position="1"/>
        <end position="25"/>
    </location>
</feature>
<evidence type="ECO:0000256" key="13">
    <source>
        <dbReference type="SAM" id="MobiDB-lite"/>
    </source>
</evidence>
<evidence type="ECO:0000259" key="16">
    <source>
        <dbReference type="PROSITE" id="PS50011"/>
    </source>
</evidence>
<organism evidence="17">
    <name type="scientific">Triticum aestivum</name>
    <name type="common">Wheat</name>
    <dbReference type="NCBI Taxonomy" id="4565"/>
    <lineage>
        <taxon>Eukaryota</taxon>
        <taxon>Viridiplantae</taxon>
        <taxon>Streptophyta</taxon>
        <taxon>Embryophyta</taxon>
        <taxon>Tracheophyta</taxon>
        <taxon>Spermatophyta</taxon>
        <taxon>Magnoliopsida</taxon>
        <taxon>Liliopsida</taxon>
        <taxon>Poales</taxon>
        <taxon>Poaceae</taxon>
        <taxon>BOP clade</taxon>
        <taxon>Pooideae</taxon>
        <taxon>Triticodae</taxon>
        <taxon>Triticeae</taxon>
        <taxon>Triticinae</taxon>
        <taxon>Triticum</taxon>
    </lineage>
</organism>
<dbReference type="Gramene" id="TraesROB_scaffold_016389_01G000200.1">
    <property type="protein sequence ID" value="TraesROB_scaffold_016389_01G000200.1"/>
    <property type="gene ID" value="TraesROB_scaffold_016389_01G000200"/>
</dbReference>
<feature type="compositionally biased region" description="Polar residues" evidence="13">
    <location>
        <begin position="450"/>
        <end position="461"/>
    </location>
</feature>
<evidence type="ECO:0000256" key="3">
    <source>
        <dbReference type="ARBA" id="ARBA00022679"/>
    </source>
</evidence>
<dbReference type="InterPro" id="IPR000719">
    <property type="entry name" value="Prot_kinase_dom"/>
</dbReference>
<feature type="region of interest" description="Disordered" evidence="13">
    <location>
        <begin position="427"/>
        <end position="477"/>
    </location>
</feature>
<dbReference type="CDD" id="cd14066">
    <property type="entry name" value="STKc_IRAK"/>
    <property type="match status" value="1"/>
</dbReference>
<evidence type="ECO:0000256" key="5">
    <source>
        <dbReference type="ARBA" id="ARBA00022729"/>
    </source>
</evidence>
<evidence type="ECO:0000256" key="12">
    <source>
        <dbReference type="PROSITE-ProRule" id="PRU10141"/>
    </source>
</evidence>
<keyword evidence="18" id="KW-1185">Reference proteome</keyword>
<keyword evidence="8 12" id="KW-0067">ATP-binding</keyword>
<name>A0A3B6BZG7_WHEAT</name>
<evidence type="ECO:0000313" key="18">
    <source>
        <dbReference type="Proteomes" id="UP000019116"/>
    </source>
</evidence>
<keyword evidence="4 14" id="KW-0812">Transmembrane</keyword>
<dbReference type="PANTHER" id="PTHR47989:SF62">
    <property type="entry name" value="OS05G0423500 PROTEIN"/>
    <property type="match status" value="1"/>
</dbReference>
<feature type="binding site" evidence="12">
    <location>
        <position position="513"/>
    </location>
    <ligand>
        <name>ATP</name>
        <dbReference type="ChEBI" id="CHEBI:30616"/>
    </ligand>
</feature>
<evidence type="ECO:0000256" key="10">
    <source>
        <dbReference type="ARBA" id="ARBA00023136"/>
    </source>
</evidence>
<dbReference type="Gramene" id="TraesCS2B03G0218400.1">
    <property type="protein sequence ID" value="TraesCS2B03G0218400.1.CDS"/>
    <property type="gene ID" value="TraesCS2B03G0218400"/>
</dbReference>
<keyword evidence="7" id="KW-0418">Kinase</keyword>
<keyword evidence="5 15" id="KW-0732">Signal</keyword>
<evidence type="ECO:0000256" key="15">
    <source>
        <dbReference type="SAM" id="SignalP"/>
    </source>
</evidence>
<feature type="chain" id="PRO_5043171776" description="Protein kinase domain-containing protein" evidence="15">
    <location>
        <begin position="26"/>
        <end position="841"/>
    </location>
</feature>
<proteinExistence type="predicted"/>
<evidence type="ECO:0000256" key="7">
    <source>
        <dbReference type="ARBA" id="ARBA00022777"/>
    </source>
</evidence>
<comment type="subcellular location">
    <subcellularLocation>
        <location evidence="1">Membrane</location>
        <topology evidence="1">Single-pass type I membrane protein</topology>
    </subcellularLocation>
</comment>
<evidence type="ECO:0000256" key="14">
    <source>
        <dbReference type="SAM" id="Phobius"/>
    </source>
</evidence>